<name>A0A1J5TH60_9ZZZZ</name>
<evidence type="ECO:0000313" key="6">
    <source>
        <dbReference type="EMBL" id="OIR15629.1"/>
    </source>
</evidence>
<comment type="subcellular location">
    <subcellularLocation>
        <location evidence="1">Cell membrane</location>
    </subcellularLocation>
</comment>
<dbReference type="SUPFAM" id="SSF54862">
    <property type="entry name" value="4Fe-4S ferredoxins"/>
    <property type="match status" value="1"/>
</dbReference>
<dbReference type="SMART" id="SM00900">
    <property type="entry name" value="FMN_bind"/>
    <property type="match status" value="1"/>
</dbReference>
<sequence>MKKQTHLLDSILRNWNLRRTSVVQLWSFLGCLLCLLNASATLAGVMTHEELVKRYPPPYIVGEKDINTPVWPIYQQNATENRLVGYVFESIDLAPIPGFAGVPFNLLITLDPQGSFLDVKVLSQHEPVFVDGLGEGPLISFINQYKGLSLKQNMRILTGSNSAKNLSDESAQLDGITKATASVHIINQTILSSALRVARKKLGFAEGRDPELMGRVKPDVLESHSISDLVNSGLIEHVILSNAEIEKKFIGTKGSGLDADAVAHPKDTFLDLYMAYVSVPSIGRNLLSEAAWKKLQNRLEPGDQAILIMSKGRYSIIAEDFVRGGTSDRIILKQDNLPIEMRDLNLDLEVKTNSGMEMGSVTVFKINSQAGLDPSRPLDFVLPVTRYKGIIFPEKINQDFTFSFTLPARFYTAPESDNKSWVGIWHDKLGEIIVLIIGLAILTLALVFQKILVAEERRFKTFRNFYLLFTLFFIGWYAQGQLSIVNLTGLLQAVAAVRSLGYFLYDPVTMILLIFVCISLVVWGRGTFCGWLCPFGALQEFTAKIGKLLKLPQIRLKPTTDTRLKWLKYLVLAVILVSAIFSSHITDMVVEIEPFKTAITLNFMRSWPFVLYAIGLLVANMVVYKFFCRFLCPFGAGLAVLGRFRILDWIPRRKECGKPCQICRHQCAYQAIARDGKIQYEECFQCMDCVIVYASDEKCAPLMLEKRRARIVPIVDTHTSKGM</sequence>
<keyword evidence="4" id="KW-0812">Transmembrane</keyword>
<dbReference type="EMBL" id="MLJW01000009">
    <property type="protein sequence ID" value="OIR15629.1"/>
    <property type="molecule type" value="Genomic_DNA"/>
</dbReference>
<dbReference type="PANTHER" id="PTHR30224">
    <property type="entry name" value="ELECTRON TRANSPORT PROTEIN"/>
    <property type="match status" value="1"/>
</dbReference>
<keyword evidence="2" id="KW-1003">Cell membrane</keyword>
<dbReference type="PROSITE" id="PS51257">
    <property type="entry name" value="PROKAR_LIPOPROTEIN"/>
    <property type="match status" value="1"/>
</dbReference>
<proteinExistence type="predicted"/>
<dbReference type="GO" id="GO:0003677">
    <property type="term" value="F:DNA binding"/>
    <property type="evidence" value="ECO:0007669"/>
    <property type="project" value="InterPro"/>
</dbReference>
<comment type="caution">
    <text evidence="6">The sequence shown here is derived from an EMBL/GenBank/DDBJ whole genome shotgun (WGS) entry which is preliminary data.</text>
</comment>
<dbReference type="InterPro" id="IPR052378">
    <property type="entry name" value="NosR_regulator"/>
</dbReference>
<dbReference type="InterPro" id="IPR017896">
    <property type="entry name" value="4Fe4S_Fe-S-bd"/>
</dbReference>
<gene>
    <name evidence="6" type="primary">yccM_3</name>
    <name evidence="6" type="ORF">GALL_39530</name>
</gene>
<feature type="transmembrane region" description="Helical" evidence="4">
    <location>
        <begin position="606"/>
        <end position="627"/>
    </location>
</feature>
<reference evidence="6" key="1">
    <citation type="submission" date="2016-10" db="EMBL/GenBank/DDBJ databases">
        <title>Sequence of Gallionella enrichment culture.</title>
        <authorList>
            <person name="Poehlein A."/>
            <person name="Muehling M."/>
            <person name="Daniel R."/>
        </authorList>
    </citation>
    <scope>NUCLEOTIDE SEQUENCE</scope>
</reference>
<dbReference type="InterPro" id="IPR011399">
    <property type="entry name" value="NosR"/>
</dbReference>
<organism evidence="6">
    <name type="scientific">mine drainage metagenome</name>
    <dbReference type="NCBI Taxonomy" id="410659"/>
    <lineage>
        <taxon>unclassified sequences</taxon>
        <taxon>metagenomes</taxon>
        <taxon>ecological metagenomes</taxon>
    </lineage>
</organism>
<accession>A0A1J5TH60</accession>
<evidence type="ECO:0000256" key="1">
    <source>
        <dbReference type="ARBA" id="ARBA00004236"/>
    </source>
</evidence>
<dbReference type="InterPro" id="IPR007329">
    <property type="entry name" value="FMN-bd"/>
</dbReference>
<feature type="transmembrane region" description="Helical" evidence="4">
    <location>
        <begin position="566"/>
        <end position="586"/>
    </location>
</feature>
<dbReference type="GO" id="GO:0005886">
    <property type="term" value="C:plasma membrane"/>
    <property type="evidence" value="ECO:0007669"/>
    <property type="project" value="UniProtKB-SubCell"/>
</dbReference>
<dbReference type="PANTHER" id="PTHR30224:SF4">
    <property type="entry name" value="ELECTRON TRANSPORT PROTEIN YCCM-RELATED"/>
    <property type="match status" value="1"/>
</dbReference>
<dbReference type="GO" id="GO:0010181">
    <property type="term" value="F:FMN binding"/>
    <property type="evidence" value="ECO:0007669"/>
    <property type="project" value="InterPro"/>
</dbReference>
<feature type="domain" description="FMN-binding" evidence="5">
    <location>
        <begin position="98"/>
        <end position="197"/>
    </location>
</feature>
<evidence type="ECO:0000256" key="2">
    <source>
        <dbReference type="ARBA" id="ARBA00022475"/>
    </source>
</evidence>
<evidence type="ECO:0000256" key="3">
    <source>
        <dbReference type="ARBA" id="ARBA00023136"/>
    </source>
</evidence>
<feature type="transmembrane region" description="Helical" evidence="4">
    <location>
        <begin position="465"/>
        <end position="482"/>
    </location>
</feature>
<keyword evidence="3 4" id="KW-0472">Membrane</keyword>
<keyword evidence="4" id="KW-1133">Transmembrane helix</keyword>
<dbReference type="GO" id="GO:0045893">
    <property type="term" value="P:positive regulation of DNA-templated transcription"/>
    <property type="evidence" value="ECO:0007669"/>
    <property type="project" value="InterPro"/>
</dbReference>
<dbReference type="AlphaFoldDB" id="A0A1J5TH60"/>
<feature type="transmembrane region" description="Helical" evidence="4">
    <location>
        <begin position="502"/>
        <end position="523"/>
    </location>
</feature>
<protein>
    <submittedName>
        <fullName evidence="6">Putative electron transport protein YccM</fullName>
    </submittedName>
</protein>
<dbReference type="Pfam" id="PF12801">
    <property type="entry name" value="Fer4_5"/>
    <property type="match status" value="2"/>
</dbReference>
<evidence type="ECO:0000256" key="4">
    <source>
        <dbReference type="SAM" id="Phobius"/>
    </source>
</evidence>
<dbReference type="PIRSF" id="PIRSF036354">
    <property type="entry name" value="NosR"/>
    <property type="match status" value="1"/>
</dbReference>
<feature type="transmembrane region" description="Helical" evidence="4">
    <location>
        <begin position="432"/>
        <end position="453"/>
    </location>
</feature>
<evidence type="ECO:0000259" key="5">
    <source>
        <dbReference type="SMART" id="SM00900"/>
    </source>
</evidence>